<feature type="signal peptide" evidence="8">
    <location>
        <begin position="1"/>
        <end position="29"/>
    </location>
</feature>
<proteinExistence type="inferred from homology"/>
<dbReference type="Gene3D" id="2.60.40.1120">
    <property type="entry name" value="Carboxypeptidase-like, regulatory domain"/>
    <property type="match status" value="1"/>
</dbReference>
<evidence type="ECO:0000256" key="6">
    <source>
        <dbReference type="ARBA" id="ARBA00023237"/>
    </source>
</evidence>
<feature type="chain" id="PRO_5045565211" evidence="8">
    <location>
        <begin position="30"/>
        <end position="1058"/>
    </location>
</feature>
<comment type="caution">
    <text evidence="10">The sequence shown here is derived from an EMBL/GenBank/DDBJ whole genome shotgun (WGS) entry which is preliminary data.</text>
</comment>
<dbReference type="InterPro" id="IPR012910">
    <property type="entry name" value="Plug_dom"/>
</dbReference>
<evidence type="ECO:0000256" key="3">
    <source>
        <dbReference type="ARBA" id="ARBA00022452"/>
    </source>
</evidence>
<dbReference type="NCBIfam" id="TIGR04057">
    <property type="entry name" value="SusC_RagA_signa"/>
    <property type="match status" value="1"/>
</dbReference>
<dbReference type="Pfam" id="PF07715">
    <property type="entry name" value="Plug"/>
    <property type="match status" value="1"/>
</dbReference>
<feature type="domain" description="TonB-dependent receptor plug" evidence="9">
    <location>
        <begin position="137"/>
        <end position="246"/>
    </location>
</feature>
<evidence type="ECO:0000256" key="5">
    <source>
        <dbReference type="ARBA" id="ARBA00023136"/>
    </source>
</evidence>
<evidence type="ECO:0000313" key="10">
    <source>
        <dbReference type="EMBL" id="MDI3319236.1"/>
    </source>
</evidence>
<organism evidence="10 11">
    <name type="scientific">Pinibacter soli</name>
    <dbReference type="NCBI Taxonomy" id="3044211"/>
    <lineage>
        <taxon>Bacteria</taxon>
        <taxon>Pseudomonadati</taxon>
        <taxon>Bacteroidota</taxon>
        <taxon>Chitinophagia</taxon>
        <taxon>Chitinophagales</taxon>
        <taxon>Chitinophagaceae</taxon>
        <taxon>Pinibacter</taxon>
    </lineage>
</organism>
<dbReference type="InterPro" id="IPR008969">
    <property type="entry name" value="CarboxyPept-like_regulatory"/>
</dbReference>
<protein>
    <submittedName>
        <fullName evidence="10">SusC/RagA family TonB-linked outer membrane protein</fullName>
    </submittedName>
</protein>
<dbReference type="SUPFAM" id="SSF49464">
    <property type="entry name" value="Carboxypeptidase regulatory domain-like"/>
    <property type="match status" value="1"/>
</dbReference>
<keyword evidence="11" id="KW-1185">Reference proteome</keyword>
<evidence type="ECO:0000256" key="8">
    <source>
        <dbReference type="SAM" id="SignalP"/>
    </source>
</evidence>
<evidence type="ECO:0000313" key="11">
    <source>
        <dbReference type="Proteomes" id="UP001226434"/>
    </source>
</evidence>
<dbReference type="RefSeq" id="WP_282333351.1">
    <property type="nucleotide sequence ID" value="NZ_JASBRG010000003.1"/>
</dbReference>
<keyword evidence="6 7" id="KW-0998">Cell outer membrane</keyword>
<dbReference type="InterPro" id="IPR039426">
    <property type="entry name" value="TonB-dep_rcpt-like"/>
</dbReference>
<evidence type="ECO:0000259" key="9">
    <source>
        <dbReference type="Pfam" id="PF07715"/>
    </source>
</evidence>
<dbReference type="InterPro" id="IPR023996">
    <property type="entry name" value="TonB-dep_OMP_SusC/RagA"/>
</dbReference>
<dbReference type="NCBIfam" id="TIGR04056">
    <property type="entry name" value="OMP_RagA_SusC"/>
    <property type="match status" value="1"/>
</dbReference>
<dbReference type="Gene3D" id="2.40.170.20">
    <property type="entry name" value="TonB-dependent receptor, beta-barrel domain"/>
    <property type="match status" value="1"/>
</dbReference>
<evidence type="ECO:0000256" key="7">
    <source>
        <dbReference type="PROSITE-ProRule" id="PRU01360"/>
    </source>
</evidence>
<dbReference type="SUPFAM" id="SSF56935">
    <property type="entry name" value="Porins"/>
    <property type="match status" value="1"/>
</dbReference>
<comment type="subcellular location">
    <subcellularLocation>
        <location evidence="1 7">Cell outer membrane</location>
        <topology evidence="1 7">Multi-pass membrane protein</topology>
    </subcellularLocation>
</comment>
<keyword evidence="4 7" id="KW-0812">Transmembrane</keyword>
<keyword evidence="5 7" id="KW-0472">Membrane</keyword>
<dbReference type="Gene3D" id="2.170.130.10">
    <property type="entry name" value="TonB-dependent receptor, plug domain"/>
    <property type="match status" value="1"/>
</dbReference>
<dbReference type="InterPro" id="IPR023997">
    <property type="entry name" value="TonB-dep_OMP_SusC/RagA_CS"/>
</dbReference>
<accession>A0ABT6RA09</accession>
<gene>
    <name evidence="10" type="ORF">QJ048_05600</name>
</gene>
<comment type="similarity">
    <text evidence="7">Belongs to the TonB-dependent receptor family.</text>
</comment>
<reference evidence="10 11" key="1">
    <citation type="submission" date="2023-05" db="EMBL/GenBank/DDBJ databases">
        <title>Genome sequence of Pinibacter sp. MAH-24.</title>
        <authorList>
            <person name="Huq M.A."/>
        </authorList>
    </citation>
    <scope>NUCLEOTIDE SEQUENCE [LARGE SCALE GENOMIC DNA]</scope>
    <source>
        <strain evidence="10 11">MAH-24</strain>
    </source>
</reference>
<sequence length="1058" mass="116433">MKCKLFKWQGVLLPLFFIQFSFLFLDANAQESKYAVAGIIHNAKNEPISGVSVVARNTKTNYTTGTVTDSAGIFNFSSLTSAGPYNFSISAIGYEKQNLNGYILKEGTSLSLVVEMKSLVSALDQVVVIGYGTQKRSNLTSSIVSVNAEEIRSRPVANALQAIQGKAAGVDVTSNERPGEVGAILIRGMRSISGGNEPLYVVDGVPLNFGGASSMNAINPNDIETIDILKDASATAIYGSRGANGVVQITTKRGKSGALSINYVGSVTLEKQYDRATMMNAPEYVEFRRDAYRRVKFLNPNAAASSTYPDKPTLTDDQRIFGQDPIAFANIQKGWVDGVWHPELVPTTNWTDYALRTGVTNDQIISVSGGSQNVKAYGSFGYYNNQGTQIGQDYKRYSGKFSVDITPTKWFSMGGSVNTSYGLQNYGFATTNATGPGNIYFALQGMLPYAVPYDSTGKRILLPGGDINILNPVDENKYNINLRKSLRVIGSVYAEVKILKGLRYRLNFGPDFQNYYNGRWMDANSINRGGGNPGSTNYAQLNQTNNFSWTLDNLLYYDKTIKGTHTHDIGVTLLQSALHNRSETSSMTATKLPLPNQKWYALNTVSALDAFSTGLSENALTSYMAKANYAFDQKYLLSAFVRWDGASVLAAGHKWDHFPSISLGWIVSKERFLQDVRWIDNLKIKASRATVGNSAVNPYTTLGGLQGLYYTWGSLVQLGYVPSDPSSANPQAYPDQNMGWEHTTQTSAGVDFSLFGSRLSGAIDLYATRTSDLLLYRSLNPATGYTSMLTNIGSTKGKGVDLSLTSVNIRNRNFSWTTTFNLTYAKEKIDELAYGKTDDIANSWFIGQRIQVIYDYQKAGIWQNTKEDQDEMAKYKANGQTFNPGDIKIVDQNHDYKIDANNDRIVKGNLQPSLITGLSNDFMYKNWGLSIFIFSRAGNYIATGAESLQGRFAQRKLDYWTPSNATNDYPSPNYNSAAGDAYRTSMNFQNGSFIKVRNITLSYNLPSGSARKWHMQGLKVYGQMINPGLLYSGVNYLDPDLGGSTFNRGVVFGVNASF</sequence>
<keyword evidence="3 7" id="KW-1134">Transmembrane beta strand</keyword>
<evidence type="ECO:0000256" key="1">
    <source>
        <dbReference type="ARBA" id="ARBA00004571"/>
    </source>
</evidence>
<evidence type="ECO:0000256" key="2">
    <source>
        <dbReference type="ARBA" id="ARBA00022448"/>
    </source>
</evidence>
<dbReference type="PROSITE" id="PS52016">
    <property type="entry name" value="TONB_DEPENDENT_REC_3"/>
    <property type="match status" value="1"/>
</dbReference>
<evidence type="ECO:0000256" key="4">
    <source>
        <dbReference type="ARBA" id="ARBA00022692"/>
    </source>
</evidence>
<dbReference type="Proteomes" id="UP001226434">
    <property type="component" value="Unassembled WGS sequence"/>
</dbReference>
<name>A0ABT6RA09_9BACT</name>
<dbReference type="InterPro" id="IPR036942">
    <property type="entry name" value="Beta-barrel_TonB_sf"/>
</dbReference>
<dbReference type="EMBL" id="JASBRG010000003">
    <property type="protein sequence ID" value="MDI3319236.1"/>
    <property type="molecule type" value="Genomic_DNA"/>
</dbReference>
<keyword evidence="2 7" id="KW-0813">Transport</keyword>
<keyword evidence="8" id="KW-0732">Signal</keyword>
<dbReference type="InterPro" id="IPR037066">
    <property type="entry name" value="Plug_dom_sf"/>
</dbReference>
<dbReference type="Pfam" id="PF13620">
    <property type="entry name" value="CarboxypepD_reg"/>
    <property type="match status" value="1"/>
</dbReference>